<evidence type="ECO:0000259" key="3">
    <source>
        <dbReference type="PROSITE" id="PS51468"/>
    </source>
</evidence>
<dbReference type="Pfam" id="PF13768">
    <property type="entry name" value="VWA_3"/>
    <property type="match status" value="1"/>
</dbReference>
<protein>
    <recommendedName>
        <fullName evidence="6">Inter-alpha-trypsin inhibitor heavy chain H4-like</fullName>
    </recommendedName>
</protein>
<dbReference type="SMART" id="SM00609">
    <property type="entry name" value="VIT"/>
    <property type="match status" value="1"/>
</dbReference>
<evidence type="ECO:0000259" key="2">
    <source>
        <dbReference type="PROSITE" id="PS50234"/>
    </source>
</evidence>
<dbReference type="PANTHER" id="PTHR10338">
    <property type="entry name" value="INTER-ALPHA-TRYPSIN INHIBITOR HEAVY CHAIN FAMILY MEMBER"/>
    <property type="match status" value="1"/>
</dbReference>
<keyword evidence="1" id="KW-0732">Signal</keyword>
<name>A0AAN7P417_9COLE</name>
<dbReference type="Gene3D" id="3.40.50.410">
    <property type="entry name" value="von Willebrand factor, type A domain"/>
    <property type="match status" value="1"/>
</dbReference>
<evidence type="ECO:0008006" key="6">
    <source>
        <dbReference type="Google" id="ProtNLM"/>
    </source>
</evidence>
<keyword evidence="5" id="KW-1185">Reference proteome</keyword>
<evidence type="ECO:0000256" key="1">
    <source>
        <dbReference type="SAM" id="SignalP"/>
    </source>
</evidence>
<evidence type="ECO:0000313" key="5">
    <source>
        <dbReference type="Proteomes" id="UP001353858"/>
    </source>
</evidence>
<dbReference type="Pfam" id="PF08487">
    <property type="entry name" value="VIT"/>
    <property type="match status" value="1"/>
</dbReference>
<gene>
    <name evidence="4" type="ORF">RN001_008281</name>
</gene>
<dbReference type="SMART" id="SM00327">
    <property type="entry name" value="VWA"/>
    <property type="match status" value="1"/>
</dbReference>
<dbReference type="InterPro" id="IPR013694">
    <property type="entry name" value="VIT"/>
</dbReference>
<accession>A0AAN7P417</accession>
<dbReference type="SUPFAM" id="SSF53300">
    <property type="entry name" value="vWA-like"/>
    <property type="match status" value="1"/>
</dbReference>
<dbReference type="InterPro" id="IPR050934">
    <property type="entry name" value="ITIH"/>
</dbReference>
<sequence>MKIKHFKLISILFFLAFVCAYSIGSPTESNLVVTTLEEKNQNHNKESFPIKPLSVKINEIHVTSRVRNRYAVTTIQSKVKNYNHKAKQASFSVILPDSAFISNFTMEINGQNYTAYVKEKEEAKKIYDEAVAQGSSAAHVATARDSNRFTVSVNVEPETKAAFYLTYEELLKRQNGFYQLVINLHPGELVRNLDVVVEIAESRKLVNVKVPPIRTGNEVQSGINDLDPRAVLDIVNDTSAVIKFTPSEERQKALAHSLGMKEEEGLAGQFVVEYDVERDPIGGEVLVQDGYFVHFFAPKDLKPLLKYIVFILDTSSSMWGQMIRQLKEAMYEVLDQLHPNDLFHLVEFNTNVRVWNLNNYLQSVWYPTSDDVYWSESYGPEDIANRTFPEAYMVNGDNIKKAKESISKFEAVSATDIHTALQVGMHLIKTTKQNIKYANHQPMVMFLTDGEPTVRETSTQKILNDISKLNDQKTPIFALSFGEAADKNFLQKLSLNNYGFSKHIYEGADAALQLQDFYRQISSPLLSNVSFKYEPSVTSLTKNEFSIHFDGSEMVVAGCYDQTENFDESFGNVTAWNGHDTVSMNFTVQRTVSSIERLWAYLSVKQLLDQKEVDEENKALIQKKALELALNYSFVTPVSSLVVVKPNATSSVDVENAKIGEDYSALTDNRFGGVPLSAGLYSDFDYDESIDVPDYNYKTTEKASNDLFMSYPWLNSIVDKEGFITISKGKYKLGLNETISDVVQCKANNKPGYCVLLNSCSQAYSVILSLNDYINYFCELQNEYAGVCCLID</sequence>
<feature type="domain" description="VIT" evidence="3">
    <location>
        <begin position="41"/>
        <end position="169"/>
    </location>
</feature>
<dbReference type="PROSITE" id="PS50234">
    <property type="entry name" value="VWFA"/>
    <property type="match status" value="1"/>
</dbReference>
<dbReference type="EMBL" id="JARPUR010000003">
    <property type="protein sequence ID" value="KAK4880135.1"/>
    <property type="molecule type" value="Genomic_DNA"/>
</dbReference>
<dbReference type="GO" id="GO:0032991">
    <property type="term" value="C:protein-containing complex"/>
    <property type="evidence" value="ECO:0007669"/>
    <property type="project" value="UniProtKB-ARBA"/>
</dbReference>
<dbReference type="Proteomes" id="UP001353858">
    <property type="component" value="Unassembled WGS sequence"/>
</dbReference>
<dbReference type="AlphaFoldDB" id="A0AAN7P417"/>
<dbReference type="InterPro" id="IPR036465">
    <property type="entry name" value="vWFA_dom_sf"/>
</dbReference>
<dbReference type="Pfam" id="PF00092">
    <property type="entry name" value="VWA"/>
    <property type="match status" value="1"/>
</dbReference>
<proteinExistence type="predicted"/>
<feature type="signal peptide" evidence="1">
    <location>
        <begin position="1"/>
        <end position="20"/>
    </location>
</feature>
<feature type="domain" description="VWFA" evidence="2">
    <location>
        <begin position="307"/>
        <end position="521"/>
    </location>
</feature>
<dbReference type="PANTHER" id="PTHR10338:SF108">
    <property type="entry name" value="INTER-ALPHA-TRYPSIN INHIBITOR HEAVY CHAIN H4-LIKE PROTEIN"/>
    <property type="match status" value="1"/>
</dbReference>
<evidence type="ECO:0000313" key="4">
    <source>
        <dbReference type="EMBL" id="KAK4880135.1"/>
    </source>
</evidence>
<dbReference type="InterPro" id="IPR002035">
    <property type="entry name" value="VWF_A"/>
</dbReference>
<comment type="caution">
    <text evidence="4">The sequence shown here is derived from an EMBL/GenBank/DDBJ whole genome shotgun (WGS) entry which is preliminary data.</text>
</comment>
<dbReference type="PROSITE" id="PS51468">
    <property type="entry name" value="VIT"/>
    <property type="match status" value="1"/>
</dbReference>
<organism evidence="4 5">
    <name type="scientific">Aquatica leii</name>
    <dbReference type="NCBI Taxonomy" id="1421715"/>
    <lineage>
        <taxon>Eukaryota</taxon>
        <taxon>Metazoa</taxon>
        <taxon>Ecdysozoa</taxon>
        <taxon>Arthropoda</taxon>
        <taxon>Hexapoda</taxon>
        <taxon>Insecta</taxon>
        <taxon>Pterygota</taxon>
        <taxon>Neoptera</taxon>
        <taxon>Endopterygota</taxon>
        <taxon>Coleoptera</taxon>
        <taxon>Polyphaga</taxon>
        <taxon>Elateriformia</taxon>
        <taxon>Elateroidea</taxon>
        <taxon>Lampyridae</taxon>
        <taxon>Luciolinae</taxon>
        <taxon>Aquatica</taxon>
    </lineage>
</organism>
<reference evidence="5" key="1">
    <citation type="submission" date="2023-01" db="EMBL/GenBank/DDBJ databases">
        <title>Key to firefly adult light organ development and bioluminescence: homeobox transcription factors regulate luciferase expression and transportation to peroxisome.</title>
        <authorList>
            <person name="Fu X."/>
        </authorList>
    </citation>
    <scope>NUCLEOTIDE SEQUENCE [LARGE SCALE GENOMIC DNA]</scope>
</reference>
<feature type="chain" id="PRO_5043027201" description="Inter-alpha-trypsin inhibitor heavy chain H4-like" evidence="1">
    <location>
        <begin position="21"/>
        <end position="792"/>
    </location>
</feature>